<protein>
    <submittedName>
        <fullName evidence="1">Uncharacterized protein</fullName>
    </submittedName>
</protein>
<dbReference type="InterPro" id="IPR036583">
    <property type="entry name" value="23S_rRNA_IVS_sf"/>
</dbReference>
<accession>A0ABS1E3N2</accession>
<keyword evidence="2" id="KW-1185">Reference proteome</keyword>
<sequence>MPDPATRQGGRGLKLQQKAEELYLELAGPIQRIPRSHRYRAAADLEAQLRELIDRIIEAASSGQPSKVYRLYEQVRKVEWRLAMLARQGLIRPQVAGRLSRPPAEDDDRDRGGTFYELKAMVGAWRERVKQRG</sequence>
<dbReference type="RefSeq" id="WP_200256154.1">
    <property type="nucleotide sequence ID" value="NZ_NRSH01000007.1"/>
</dbReference>
<dbReference type="Proteomes" id="UP000738126">
    <property type="component" value="Unassembled WGS sequence"/>
</dbReference>
<evidence type="ECO:0000313" key="1">
    <source>
        <dbReference type="EMBL" id="MBK1725722.1"/>
    </source>
</evidence>
<reference evidence="1 2" key="1">
    <citation type="journal article" date="2020" name="Microorganisms">
        <title>Osmotic Adaptation and Compatible Solute Biosynthesis of Phototrophic Bacteria as Revealed from Genome Analyses.</title>
        <authorList>
            <person name="Imhoff J.F."/>
            <person name="Rahn T."/>
            <person name="Kunzel S."/>
            <person name="Keller A."/>
            <person name="Neulinger S.C."/>
        </authorList>
    </citation>
    <scope>NUCLEOTIDE SEQUENCE [LARGE SCALE GENOMIC DNA]</scope>
    <source>
        <strain evidence="1 2">DSM 15116</strain>
    </source>
</reference>
<dbReference type="EMBL" id="NRSH01000007">
    <property type="protein sequence ID" value="MBK1725722.1"/>
    <property type="molecule type" value="Genomic_DNA"/>
</dbReference>
<organism evidence="1 2">
    <name type="scientific">Halorhodospira neutriphila</name>
    <dbReference type="NCBI Taxonomy" id="168379"/>
    <lineage>
        <taxon>Bacteria</taxon>
        <taxon>Pseudomonadati</taxon>
        <taxon>Pseudomonadota</taxon>
        <taxon>Gammaproteobacteria</taxon>
        <taxon>Chromatiales</taxon>
        <taxon>Ectothiorhodospiraceae</taxon>
        <taxon>Halorhodospira</taxon>
    </lineage>
</organism>
<dbReference type="Gene3D" id="1.20.1440.60">
    <property type="entry name" value="23S rRNA-intervening sequence"/>
    <property type="match status" value="1"/>
</dbReference>
<evidence type="ECO:0000313" key="2">
    <source>
        <dbReference type="Proteomes" id="UP000738126"/>
    </source>
</evidence>
<proteinExistence type="predicted"/>
<comment type="caution">
    <text evidence="1">The sequence shown here is derived from an EMBL/GenBank/DDBJ whole genome shotgun (WGS) entry which is preliminary data.</text>
</comment>
<name>A0ABS1E3N2_9GAMM</name>
<gene>
    <name evidence="1" type="ORF">CKO13_01530</name>
</gene>